<dbReference type="InterPro" id="IPR035925">
    <property type="entry name" value="BSD_dom_sf"/>
</dbReference>
<gene>
    <name evidence="4" type="ORF">BDW42DRAFT_185258</name>
</gene>
<dbReference type="InterPro" id="IPR005607">
    <property type="entry name" value="BSD_dom"/>
</dbReference>
<name>A0A2J5HWI8_9EURO</name>
<dbReference type="Gene3D" id="1.10.3970.10">
    <property type="entry name" value="BSD domain"/>
    <property type="match status" value="1"/>
</dbReference>
<feature type="compositionally biased region" description="Polar residues" evidence="2">
    <location>
        <begin position="384"/>
        <end position="407"/>
    </location>
</feature>
<feature type="compositionally biased region" description="Acidic residues" evidence="2">
    <location>
        <begin position="331"/>
        <end position="347"/>
    </location>
</feature>
<feature type="region of interest" description="Disordered" evidence="2">
    <location>
        <begin position="323"/>
        <end position="424"/>
    </location>
</feature>
<dbReference type="PANTHER" id="PTHR16019">
    <property type="entry name" value="SYNAPSE-ASSOCIATED PROTEIN"/>
    <property type="match status" value="1"/>
</dbReference>
<dbReference type="GO" id="GO:0005737">
    <property type="term" value="C:cytoplasm"/>
    <property type="evidence" value="ECO:0007669"/>
    <property type="project" value="TreeGrafter"/>
</dbReference>
<reference evidence="5" key="1">
    <citation type="submission" date="2017-12" db="EMBL/GenBank/DDBJ databases">
        <authorList>
            <consortium name="DOE Joint Genome Institute"/>
            <person name="Mondo S.J."/>
            <person name="Kjaerbolling I."/>
            <person name="Vesth T.C."/>
            <person name="Frisvad J.C."/>
            <person name="Nybo J.L."/>
            <person name="Theobald S."/>
            <person name="Kuo A."/>
            <person name="Bowyer P."/>
            <person name="Matsuda Y."/>
            <person name="Lyhne E.K."/>
            <person name="Kogle M.E."/>
            <person name="Clum A."/>
            <person name="Lipzen A."/>
            <person name="Salamov A."/>
            <person name="Ngan C.Y."/>
            <person name="Daum C."/>
            <person name="Chiniquy J."/>
            <person name="Barry K."/>
            <person name="LaButti K."/>
            <person name="Haridas S."/>
            <person name="Simmons B.A."/>
            <person name="Magnuson J.K."/>
            <person name="Mortensen U.H."/>
            <person name="Larsen T.O."/>
            <person name="Grigoriev I.V."/>
            <person name="Baker S.E."/>
            <person name="Andersen M.R."/>
            <person name="Nordberg H.P."/>
            <person name="Cantor M.N."/>
            <person name="Hua S.X."/>
        </authorList>
    </citation>
    <scope>NUCLEOTIDE SEQUENCE [LARGE SCALE GENOMIC DNA]</scope>
    <source>
        <strain evidence="5">IBT 19404</strain>
    </source>
</reference>
<dbReference type="EMBL" id="KZ559533">
    <property type="protein sequence ID" value="PLN81797.1"/>
    <property type="molecule type" value="Genomic_DNA"/>
</dbReference>
<dbReference type="AlphaFoldDB" id="A0A2J5HWI8"/>
<evidence type="ECO:0000259" key="3">
    <source>
        <dbReference type="PROSITE" id="PS50858"/>
    </source>
</evidence>
<evidence type="ECO:0000313" key="5">
    <source>
        <dbReference type="Proteomes" id="UP000235023"/>
    </source>
</evidence>
<feature type="domain" description="BSD" evidence="3">
    <location>
        <begin position="261"/>
        <end position="313"/>
    </location>
</feature>
<dbReference type="Proteomes" id="UP000235023">
    <property type="component" value="Unassembled WGS sequence"/>
</dbReference>
<sequence length="424" mass="45978">MDLAYDHIQGEIFAASQPAKKEDNKEGGATQDGDSNNAGAGAADNRPTVDLNAELQETFRAFSASPWGVRIGGLWDNVRKQGESYYEGARQEYAAASEEAVKGFSDLKENIVGRTRGLSLSTAFAGGDDAERSSGGAGAGAKDEASTPTGTGAEGEGSASGEGFLARLKAEAARRLKEIEKAEEAADEAILRFGMNIGQKLRDAVSIVPPDSEADKLLFESKDADGKRVIHATRFEAQLHVIHSNLESFTKDPVSDEWAAFKEKFDIDNKTDDVAADLEKYPELRSAMEKLVPEQVEYATFWCRYYFLRLVIETEEQKRKELLKGTGANAGDEEEVGWDDDSDDDTDSPSTPQVKTNKAEDAQTTAGPAAEKTTPKSKERRPSNDQQSSADSESSYDLVSGATSRTPASPKEKSKDDESDDDWE</sequence>
<dbReference type="PANTHER" id="PTHR16019:SF5">
    <property type="entry name" value="BSD DOMAIN-CONTAINING PROTEIN 1"/>
    <property type="match status" value="1"/>
</dbReference>
<keyword evidence="1" id="KW-0175">Coiled coil</keyword>
<dbReference type="Pfam" id="PF03909">
    <property type="entry name" value="BSD"/>
    <property type="match status" value="1"/>
</dbReference>
<feature type="compositionally biased region" description="Basic and acidic residues" evidence="2">
    <location>
        <begin position="373"/>
        <end position="383"/>
    </location>
</feature>
<dbReference type="InterPro" id="IPR051494">
    <property type="entry name" value="BSD_domain-containing"/>
</dbReference>
<feature type="region of interest" description="Disordered" evidence="2">
    <location>
        <begin position="1"/>
        <end position="48"/>
    </location>
</feature>
<protein>
    <recommendedName>
        <fullName evidence="3">BSD domain-containing protein</fullName>
    </recommendedName>
</protein>
<feature type="coiled-coil region" evidence="1">
    <location>
        <begin position="165"/>
        <end position="192"/>
    </location>
</feature>
<organism evidence="4 5">
    <name type="scientific">Aspergillus taichungensis</name>
    <dbReference type="NCBI Taxonomy" id="482145"/>
    <lineage>
        <taxon>Eukaryota</taxon>
        <taxon>Fungi</taxon>
        <taxon>Dikarya</taxon>
        <taxon>Ascomycota</taxon>
        <taxon>Pezizomycotina</taxon>
        <taxon>Eurotiomycetes</taxon>
        <taxon>Eurotiomycetidae</taxon>
        <taxon>Eurotiales</taxon>
        <taxon>Aspergillaceae</taxon>
        <taxon>Aspergillus</taxon>
        <taxon>Aspergillus subgen. Circumdati</taxon>
    </lineage>
</organism>
<evidence type="ECO:0000256" key="1">
    <source>
        <dbReference type="SAM" id="Coils"/>
    </source>
</evidence>
<evidence type="ECO:0000256" key="2">
    <source>
        <dbReference type="SAM" id="MobiDB-lite"/>
    </source>
</evidence>
<dbReference type="SMART" id="SM00751">
    <property type="entry name" value="BSD"/>
    <property type="match status" value="1"/>
</dbReference>
<evidence type="ECO:0000313" key="4">
    <source>
        <dbReference type="EMBL" id="PLN81797.1"/>
    </source>
</evidence>
<feature type="compositionally biased region" description="Low complexity" evidence="2">
    <location>
        <begin position="32"/>
        <end position="45"/>
    </location>
</feature>
<keyword evidence="5" id="KW-1185">Reference proteome</keyword>
<dbReference type="OrthoDB" id="73788at2759"/>
<feature type="region of interest" description="Disordered" evidence="2">
    <location>
        <begin position="124"/>
        <end position="161"/>
    </location>
</feature>
<accession>A0A2J5HWI8</accession>
<proteinExistence type="predicted"/>
<dbReference type="PROSITE" id="PS50858">
    <property type="entry name" value="BSD"/>
    <property type="match status" value="1"/>
</dbReference>
<dbReference type="SUPFAM" id="SSF140383">
    <property type="entry name" value="BSD domain-like"/>
    <property type="match status" value="1"/>
</dbReference>